<dbReference type="Pfam" id="PF00781">
    <property type="entry name" value="DAGK_cat"/>
    <property type="match status" value="1"/>
</dbReference>
<dbReference type="Pfam" id="PF01569">
    <property type="entry name" value="PAP2"/>
    <property type="match status" value="1"/>
</dbReference>
<evidence type="ECO:0000256" key="4">
    <source>
        <dbReference type="ARBA" id="ARBA00022801"/>
    </source>
</evidence>
<keyword evidence="5" id="KW-1133">Transmembrane helix</keyword>
<dbReference type="InterPro" id="IPR016064">
    <property type="entry name" value="NAD/diacylglycerol_kinase_sf"/>
</dbReference>
<keyword evidence="3" id="KW-0812">Transmembrane</keyword>
<dbReference type="PROSITE" id="PS50146">
    <property type="entry name" value="DAGK"/>
    <property type="match status" value="1"/>
</dbReference>
<gene>
    <name evidence="8" type="ORF">HGA13_15810</name>
</gene>
<dbReference type="InterPro" id="IPR036938">
    <property type="entry name" value="PAP2/HPO_sf"/>
</dbReference>
<protein>
    <submittedName>
        <fullName evidence="8">Phosphatase PAP2 family protein</fullName>
    </submittedName>
</protein>
<sequence length="521" mass="55520">MDRAVGDTVAGLPASKADAGLLRLTSGADHGVLWMACAALLASRSGSPRRAAARGIASVAGASFVTNVVLKSVFARRRPAAELMPAHRRLVPAPTSSSFPSGHSASAAAFATAVAMESPRTALLVAPVAAAVAYSRVHTGVHWGSDVLVGAAVGSGIALATRRWWPVRESDEAQAGIVPEVPVLADGKGLVVMVNPVSGDANYDPTDDIAAALPAATVLRTRPDMDCAEQLAQAVDAQQEPVAAVGVAGGDGTVAAVAAYALRKGLPLVVIPTGTLNHFARDLGVYDLREVIDATGVGEAVAVDIAAVEYGDENETRTRNLINTFSLGSYPDLVRLREKWQKRWGKWPAFAAALVVTLRRAEPIEIFLDGRWQRVWFLFVGNGPYHPHGAVPAFRDRLDSGLLDVRWLRADLRWSRTRAVVALVSAAIGHSRVYGERQLPELYVHLPEPEALAADGEVIGSATHLHFSVAGQLAVYRRDESNPLWANRSRPHHRRAPWLPEVFRVPVSGRIALALRGSGRV</sequence>
<dbReference type="InterPro" id="IPR001206">
    <property type="entry name" value="Diacylglycerol_kinase_cat_dom"/>
</dbReference>
<dbReference type="EMBL" id="JAAXOO010000004">
    <property type="protein sequence ID" value="NKY34528.1"/>
    <property type="molecule type" value="Genomic_DNA"/>
</dbReference>
<dbReference type="Proteomes" id="UP000565715">
    <property type="component" value="Unassembled WGS sequence"/>
</dbReference>
<evidence type="ECO:0000256" key="1">
    <source>
        <dbReference type="ARBA" id="ARBA00004651"/>
    </source>
</evidence>
<reference evidence="8 9" key="1">
    <citation type="submission" date="2020-04" db="EMBL/GenBank/DDBJ databases">
        <title>MicrobeNet Type strains.</title>
        <authorList>
            <person name="Nicholson A.C."/>
        </authorList>
    </citation>
    <scope>NUCLEOTIDE SEQUENCE [LARGE SCALE GENOMIC DNA]</scope>
    <source>
        <strain evidence="8 9">DSM 45078</strain>
    </source>
</reference>
<evidence type="ECO:0000313" key="9">
    <source>
        <dbReference type="Proteomes" id="UP000565715"/>
    </source>
</evidence>
<dbReference type="Gene3D" id="2.60.200.40">
    <property type="match status" value="1"/>
</dbReference>
<proteinExistence type="predicted"/>
<dbReference type="InterPro" id="IPR017438">
    <property type="entry name" value="ATP-NAD_kinase_N"/>
</dbReference>
<comment type="subcellular location">
    <subcellularLocation>
        <location evidence="1">Cell membrane</location>
        <topology evidence="1">Multi-pass membrane protein</topology>
    </subcellularLocation>
</comment>
<evidence type="ECO:0000256" key="5">
    <source>
        <dbReference type="ARBA" id="ARBA00022989"/>
    </source>
</evidence>
<evidence type="ECO:0000256" key="3">
    <source>
        <dbReference type="ARBA" id="ARBA00022692"/>
    </source>
</evidence>
<evidence type="ECO:0000259" key="7">
    <source>
        <dbReference type="PROSITE" id="PS50146"/>
    </source>
</evidence>
<dbReference type="SMART" id="SM00014">
    <property type="entry name" value="acidPPc"/>
    <property type="match status" value="1"/>
</dbReference>
<keyword evidence="9" id="KW-1185">Reference proteome</keyword>
<name>A0A846XEM3_9NOCA</name>
<dbReference type="CDD" id="cd01610">
    <property type="entry name" value="PAP2_like"/>
    <property type="match status" value="1"/>
</dbReference>
<organism evidence="8 9">
    <name type="scientific">Nocardia speluncae</name>
    <dbReference type="NCBI Taxonomy" id="419477"/>
    <lineage>
        <taxon>Bacteria</taxon>
        <taxon>Bacillati</taxon>
        <taxon>Actinomycetota</taxon>
        <taxon>Actinomycetes</taxon>
        <taxon>Mycobacteriales</taxon>
        <taxon>Nocardiaceae</taxon>
        <taxon>Nocardia</taxon>
    </lineage>
</organism>
<keyword evidence="6" id="KW-0472">Membrane</keyword>
<accession>A0A846XEM3</accession>
<evidence type="ECO:0000256" key="6">
    <source>
        <dbReference type="ARBA" id="ARBA00023136"/>
    </source>
</evidence>
<dbReference type="SMART" id="SM00046">
    <property type="entry name" value="DAGKc"/>
    <property type="match status" value="1"/>
</dbReference>
<dbReference type="GO" id="GO:0005886">
    <property type="term" value="C:plasma membrane"/>
    <property type="evidence" value="ECO:0007669"/>
    <property type="project" value="UniProtKB-SubCell"/>
</dbReference>
<dbReference type="PANTHER" id="PTHR14969">
    <property type="entry name" value="SPHINGOSINE-1-PHOSPHATE PHOSPHOHYDROLASE"/>
    <property type="match status" value="1"/>
</dbReference>
<evidence type="ECO:0000256" key="2">
    <source>
        <dbReference type="ARBA" id="ARBA00022475"/>
    </source>
</evidence>
<keyword evidence="2" id="KW-1003">Cell membrane</keyword>
<dbReference type="GO" id="GO:0016301">
    <property type="term" value="F:kinase activity"/>
    <property type="evidence" value="ECO:0007669"/>
    <property type="project" value="InterPro"/>
</dbReference>
<keyword evidence="4" id="KW-0378">Hydrolase</keyword>
<dbReference type="AlphaFoldDB" id="A0A846XEM3"/>
<dbReference type="SUPFAM" id="SSF48317">
    <property type="entry name" value="Acid phosphatase/Vanadium-dependent haloperoxidase"/>
    <property type="match status" value="1"/>
</dbReference>
<dbReference type="PANTHER" id="PTHR14969:SF62">
    <property type="entry name" value="DECAPRENYLPHOSPHORYL-5-PHOSPHORIBOSE PHOSPHATASE RV3807C-RELATED"/>
    <property type="match status" value="1"/>
</dbReference>
<dbReference type="Gene3D" id="3.40.50.10330">
    <property type="entry name" value="Probable inorganic polyphosphate/atp-NAD kinase, domain 1"/>
    <property type="match status" value="1"/>
</dbReference>
<dbReference type="Gene3D" id="1.20.144.10">
    <property type="entry name" value="Phosphatidic acid phosphatase type 2/haloperoxidase"/>
    <property type="match status" value="1"/>
</dbReference>
<feature type="domain" description="DAGKc" evidence="7">
    <location>
        <begin position="185"/>
        <end position="311"/>
    </location>
</feature>
<dbReference type="InterPro" id="IPR000326">
    <property type="entry name" value="PAP2/HPO"/>
</dbReference>
<dbReference type="SUPFAM" id="SSF111331">
    <property type="entry name" value="NAD kinase/diacylglycerol kinase-like"/>
    <property type="match status" value="1"/>
</dbReference>
<evidence type="ECO:0000313" key="8">
    <source>
        <dbReference type="EMBL" id="NKY34528.1"/>
    </source>
</evidence>
<comment type="caution">
    <text evidence="8">The sequence shown here is derived from an EMBL/GenBank/DDBJ whole genome shotgun (WGS) entry which is preliminary data.</text>
</comment>
<dbReference type="GO" id="GO:0016787">
    <property type="term" value="F:hydrolase activity"/>
    <property type="evidence" value="ECO:0007669"/>
    <property type="project" value="UniProtKB-KW"/>
</dbReference>